<feature type="binding site" evidence="2">
    <location>
        <position position="230"/>
    </location>
    <ligand>
        <name>Fe cation</name>
        <dbReference type="ChEBI" id="CHEBI:24875"/>
    </ligand>
</feature>
<dbReference type="PANTHER" id="PTHR30006">
    <property type="entry name" value="THIAMINE-BINDING PERIPLASMIC PROTEIN-RELATED"/>
    <property type="match status" value="1"/>
</dbReference>
<protein>
    <submittedName>
        <fullName evidence="3">2-aminoethylphosphonate ABC transporter substrate-binding protein</fullName>
    </submittedName>
</protein>
<dbReference type="KEGG" id="ful:C4N20_00535"/>
<dbReference type="SUPFAM" id="SSF53850">
    <property type="entry name" value="Periplasmic binding protein-like II"/>
    <property type="match status" value="1"/>
</dbReference>
<name>A0AAX2JBJ4_9FUSO</name>
<dbReference type="GO" id="GO:0030288">
    <property type="term" value="C:outer membrane-bounded periplasmic space"/>
    <property type="evidence" value="ECO:0007669"/>
    <property type="project" value="TreeGrafter"/>
</dbReference>
<reference evidence="3 4" key="1">
    <citation type="submission" date="2018-06" db="EMBL/GenBank/DDBJ databases">
        <authorList>
            <consortium name="Pathogen Informatics"/>
            <person name="Doyle S."/>
        </authorList>
    </citation>
    <scope>NUCLEOTIDE SEQUENCE [LARGE SCALE GENOMIC DNA]</scope>
    <source>
        <strain evidence="3 4">NCTC12112</strain>
    </source>
</reference>
<keyword evidence="1" id="KW-0732">Signal</keyword>
<proteinExistence type="predicted"/>
<dbReference type="GeneID" id="78453275"/>
<evidence type="ECO:0000256" key="1">
    <source>
        <dbReference type="ARBA" id="ARBA00022729"/>
    </source>
</evidence>
<keyword evidence="2" id="KW-0408">Iron</keyword>
<evidence type="ECO:0000256" key="2">
    <source>
        <dbReference type="PIRSR" id="PIRSR002825-1"/>
    </source>
</evidence>
<dbReference type="Gene3D" id="3.40.190.10">
    <property type="entry name" value="Periplasmic binding protein-like II"/>
    <property type="match status" value="2"/>
</dbReference>
<organism evidence="3 4">
    <name type="scientific">Fusobacterium ulcerans</name>
    <dbReference type="NCBI Taxonomy" id="861"/>
    <lineage>
        <taxon>Bacteria</taxon>
        <taxon>Fusobacteriati</taxon>
        <taxon>Fusobacteriota</taxon>
        <taxon>Fusobacteriia</taxon>
        <taxon>Fusobacteriales</taxon>
        <taxon>Fusobacteriaceae</taxon>
        <taxon>Fusobacterium</taxon>
    </lineage>
</organism>
<dbReference type="CDD" id="cd13544">
    <property type="entry name" value="PBP2_Fbp_like_1"/>
    <property type="match status" value="1"/>
</dbReference>
<sequence>MKKFLTILFAGLLLTSCQSKESSSSQKPKEINVYTALENEQIPVFLENFKKHHPDIKLNITRDSTGVLITKILAEKDNPQADVVWGTAATGLLMLDKENLLKPYAPKGLEKVDPKFKDSAEEPVWVGNNAWMATFAVNKTELEKLGLPIPRTYEDLLNPGYKGLISMPHPTSSGTGFLAIAGFMQVMGEKEAWEYMEKLHENMGVYTHSGSKPAKQAASGEYPIGISYDYPSVKLMNEGNPIEVVFPAEGSGWDSEANALINKKDIKEESKVFLDWAISEEMMKLYGTQYAITSIDINNPIPNGYPSDPVSHLVKNDFKWLAENKNTILDKWSEKFGAKAEQK</sequence>
<evidence type="ECO:0000313" key="4">
    <source>
        <dbReference type="Proteomes" id="UP000249008"/>
    </source>
</evidence>
<dbReference type="InterPro" id="IPR017663">
    <property type="entry name" value="ABC_2-AEP-bd"/>
</dbReference>
<dbReference type="AlphaFoldDB" id="A0AAX2JBJ4"/>
<dbReference type="EMBL" id="LS483487">
    <property type="protein sequence ID" value="SQJ06318.1"/>
    <property type="molecule type" value="Genomic_DNA"/>
</dbReference>
<dbReference type="GO" id="GO:0030975">
    <property type="term" value="F:thiamine binding"/>
    <property type="evidence" value="ECO:0007669"/>
    <property type="project" value="TreeGrafter"/>
</dbReference>
<dbReference type="Pfam" id="PF13343">
    <property type="entry name" value="SBP_bac_6"/>
    <property type="match status" value="1"/>
</dbReference>
<accession>A0AAX2JBJ4</accession>
<dbReference type="GO" id="GO:0030976">
    <property type="term" value="F:thiamine pyrophosphate binding"/>
    <property type="evidence" value="ECO:0007669"/>
    <property type="project" value="TreeGrafter"/>
</dbReference>
<dbReference type="InterPro" id="IPR026045">
    <property type="entry name" value="Ferric-bd"/>
</dbReference>
<dbReference type="GO" id="GO:0046872">
    <property type="term" value="F:metal ion binding"/>
    <property type="evidence" value="ECO:0007669"/>
    <property type="project" value="UniProtKB-KW"/>
</dbReference>
<dbReference type="RefSeq" id="WP_005981998.1">
    <property type="nucleotide sequence ID" value="NZ_CABKNW010000005.1"/>
</dbReference>
<dbReference type="GO" id="GO:0015888">
    <property type="term" value="P:thiamine transport"/>
    <property type="evidence" value="ECO:0007669"/>
    <property type="project" value="TreeGrafter"/>
</dbReference>
<dbReference type="PANTHER" id="PTHR30006:SF2">
    <property type="entry name" value="ABC TRANSPORTER SUBSTRATE-BINDING PROTEIN"/>
    <property type="match status" value="1"/>
</dbReference>
<dbReference type="NCBIfam" id="TIGR03261">
    <property type="entry name" value="phnS2"/>
    <property type="match status" value="1"/>
</dbReference>
<evidence type="ECO:0000313" key="3">
    <source>
        <dbReference type="EMBL" id="SQJ06318.1"/>
    </source>
</evidence>
<keyword evidence="2" id="KW-0479">Metal-binding</keyword>
<dbReference type="PIRSF" id="PIRSF002825">
    <property type="entry name" value="CfbpA"/>
    <property type="match status" value="1"/>
</dbReference>
<dbReference type="PROSITE" id="PS51257">
    <property type="entry name" value="PROKAR_LIPOPROTEIN"/>
    <property type="match status" value="1"/>
</dbReference>
<gene>
    <name evidence="3" type="ORF">NCTC12112_01979</name>
</gene>
<dbReference type="Proteomes" id="UP000249008">
    <property type="component" value="Chromosome 1"/>
</dbReference>